<gene>
    <name evidence="1" type="ORF">C9I49_25030</name>
</gene>
<accession>A0A2U2D1I4</accession>
<protein>
    <submittedName>
        <fullName evidence="1">Uncharacterized protein</fullName>
    </submittedName>
</protein>
<proteinExistence type="predicted"/>
<dbReference type="Proteomes" id="UP000245056">
    <property type="component" value="Unassembled WGS sequence"/>
</dbReference>
<comment type="caution">
    <text evidence="1">The sequence shown here is derived from an EMBL/GenBank/DDBJ whole genome shotgun (WGS) entry which is preliminary data.</text>
</comment>
<dbReference type="EMBL" id="QFAW01000050">
    <property type="protein sequence ID" value="PWE39884.1"/>
    <property type="molecule type" value="Genomic_DNA"/>
</dbReference>
<evidence type="ECO:0000313" key="2">
    <source>
        <dbReference type="Proteomes" id="UP000245056"/>
    </source>
</evidence>
<organism evidence="1 2">
    <name type="scientific">Pseudomonas prosekii</name>
    <dbReference type="NCBI Taxonomy" id="1148509"/>
    <lineage>
        <taxon>Bacteria</taxon>
        <taxon>Pseudomonadati</taxon>
        <taxon>Pseudomonadota</taxon>
        <taxon>Gammaproteobacteria</taxon>
        <taxon>Pseudomonadales</taxon>
        <taxon>Pseudomonadaceae</taxon>
        <taxon>Pseudomonas</taxon>
    </lineage>
</organism>
<dbReference type="AlphaFoldDB" id="A0A2U2D1I4"/>
<name>A0A2U2D1I4_9PSED</name>
<dbReference type="RefSeq" id="WP_109522232.1">
    <property type="nucleotide sequence ID" value="NZ_QFAW01000050.1"/>
</dbReference>
<sequence>MIKPAACGLFHGRREVRQGARAAFFLEILPRETPLVAYEYQARLAWMRMAQELQWPLLSARHDIILTRLHSYQFDQSLEM</sequence>
<reference evidence="1 2" key="1">
    <citation type="submission" date="2018-05" db="EMBL/GenBank/DDBJ databases">
        <title>Genome sequences of two Antarctic strains of Pseudomonas prosekii: insights into adaptation to extreme conditions.</title>
        <authorList>
            <person name="Snopkova K."/>
            <person name="Dufkova K."/>
            <person name="Cejkova D."/>
            <person name="Sedlacek I."/>
            <person name="Smajs D."/>
        </authorList>
    </citation>
    <scope>NUCLEOTIDE SEQUENCE [LARGE SCALE GENOMIC DNA]</scope>
    <source>
        <strain evidence="1 2">P2673</strain>
    </source>
</reference>
<evidence type="ECO:0000313" key="1">
    <source>
        <dbReference type="EMBL" id="PWE39884.1"/>
    </source>
</evidence>